<evidence type="ECO:0000313" key="12">
    <source>
        <dbReference type="EMBL" id="KAI9551550.1"/>
    </source>
</evidence>
<evidence type="ECO:0000256" key="7">
    <source>
        <dbReference type="ARBA" id="ARBA00023015"/>
    </source>
</evidence>
<dbReference type="GO" id="GO:0008270">
    <property type="term" value="F:zinc ion binding"/>
    <property type="evidence" value="ECO:0007669"/>
    <property type="project" value="UniProtKB-KW"/>
</dbReference>
<keyword evidence="3 11" id="KW-0479">Metal-binding</keyword>
<dbReference type="Gene3D" id="3.40.50.410">
    <property type="entry name" value="von Willebrand factor, type A domain"/>
    <property type="match status" value="1"/>
</dbReference>
<proteinExistence type="inferred from homology"/>
<dbReference type="InterPro" id="IPR036465">
    <property type="entry name" value="vWFA_dom_sf"/>
</dbReference>
<keyword evidence="7 11" id="KW-0805">Transcription regulation</keyword>
<keyword evidence="4 11" id="KW-0227">DNA damage</keyword>
<keyword evidence="13" id="KW-1185">Reference proteome</keyword>
<dbReference type="PANTHER" id="PTHR12831:SF0">
    <property type="entry name" value="GENERAL TRANSCRIPTION FACTOR IIH SUBUNIT 3"/>
    <property type="match status" value="1"/>
</dbReference>
<protein>
    <recommendedName>
        <fullName evidence="11">General transcription factor IIH subunit 3</fullName>
    </recommendedName>
    <alternativeName>
        <fullName evidence="11">General transcription factor IIH polypeptide 3</fullName>
    </alternativeName>
</protein>
<evidence type="ECO:0000256" key="3">
    <source>
        <dbReference type="ARBA" id="ARBA00022723"/>
    </source>
</evidence>
<evidence type="ECO:0000256" key="2">
    <source>
        <dbReference type="ARBA" id="ARBA00005273"/>
    </source>
</evidence>
<evidence type="ECO:0000256" key="6">
    <source>
        <dbReference type="ARBA" id="ARBA00022833"/>
    </source>
</evidence>
<keyword evidence="9 11" id="KW-0234">DNA repair</keyword>
<evidence type="ECO:0000256" key="1">
    <source>
        <dbReference type="ARBA" id="ARBA00004123"/>
    </source>
</evidence>
<comment type="subunit">
    <text evidence="11">Part of a TFIID-containing RNA polymerase II pre-initiation complex that is composed of TBP and at least GTF2A1, GTF2A2, GTF2E1, GTF2E2, GTF2F1, GTF2H2, GTF2H3, GTF2H4, GTF2H5, GTF2B, TCEA1, ERCC2, ERCC3, TAF1, TAF2, TAF3, TAF4, TAF5, TAF6, TAF7, TAF8, TAF9, TAF10, TAF11, TAF12 and TAF13. Component of the 7-subunit TFIIH core complex composed of XPB/ERCC3, XPD/ERCC2, GTF2H1, GTF2H2, GTF2H3, GTF2H4 and GTF2H5, which is active in NER. The core complex associates with the 3-subunit CDK-activating kinase (CAK) module composed of CCNH/cyclin H, CDK7 and MNAT1 to form the 10-subunit holoenzyme (holo-TFIIH) active in transcription. Interacts with RARA; the interaction requires prior phosphorylation of RARA on 'Ser-369' which then enhances interaction of RARA with CDK7.</text>
</comment>
<accession>A0AAD5PQG6</accession>
<dbReference type="EMBL" id="WJBH02000010">
    <property type="protein sequence ID" value="KAI9551550.1"/>
    <property type="molecule type" value="Genomic_DNA"/>
</dbReference>
<keyword evidence="6 11" id="KW-0862">Zinc</keyword>
<evidence type="ECO:0000256" key="5">
    <source>
        <dbReference type="ARBA" id="ARBA00022771"/>
    </source>
</evidence>
<name>A0AAD5PQG6_9CRUS</name>
<dbReference type="PANTHER" id="PTHR12831">
    <property type="entry name" value="TRANSCRIPTION INITIATION FACTOR IIH TFIIH , POLYPEPTIDE 3-RELATED"/>
    <property type="match status" value="1"/>
</dbReference>
<sequence>MEDKEERIETSLVAIVIDATPAKKFASQPLDGSSMMNRIFDSLIAFGNAHLMQASHNKLAIIACNSKSTKFLYPSMDGNSRSYQNRPGQYDMFAKVDSDVRHGLGELILNDLTDNDSTKSDSLLGGAMARALCYIHRVQRELSLSHQLKPRVLVVSGSCDSALQYMTFMNVFFTAQKENVVIDCCMMDTDSGLLQQGCDITGGQYLHIPSVAGLLEYLLWVFLPSPSCRSKIVLPPPTKVDYRAACFCHHKLVDIGWVCSVCLSIFCKFSIMCTTCNTEFKLNRPAIVPAKSKKRARIE</sequence>
<gene>
    <name evidence="12" type="ORF">GHT06_021883</name>
</gene>
<organism evidence="12 13">
    <name type="scientific">Daphnia sinensis</name>
    <dbReference type="NCBI Taxonomy" id="1820382"/>
    <lineage>
        <taxon>Eukaryota</taxon>
        <taxon>Metazoa</taxon>
        <taxon>Ecdysozoa</taxon>
        <taxon>Arthropoda</taxon>
        <taxon>Crustacea</taxon>
        <taxon>Branchiopoda</taxon>
        <taxon>Diplostraca</taxon>
        <taxon>Cladocera</taxon>
        <taxon>Anomopoda</taxon>
        <taxon>Daphniidae</taxon>
        <taxon>Daphnia</taxon>
        <taxon>Daphnia similis group</taxon>
    </lineage>
</organism>
<comment type="function">
    <text evidence="11">Component of the general transcription and DNA repair factor IIH (TFIIH) core complex, which is involved in general and transcription-coupled nucleotide excision repair (NER) of damaged DNA and, when complexed to CAK, in RNA transcription by RNA polymerase II. In NER, TFIIH acts by opening DNA around the lesion to allow the excision of the damaged oligonucleotide and its replacement by a new DNA fragment. In transcription, TFIIH has an essential role in transcription initiation. When the pre-initiation complex (PIC) has been established, TFIIH is required for promoter opening and promoter escape. Phosphorylation of the C-terminal tail (CTD) of the largest subunit of RNA polymerase II by the kinase module CAK controls the initiation of transcription.</text>
</comment>
<keyword evidence="8 11" id="KW-0804">Transcription</keyword>
<comment type="subcellular location">
    <subcellularLocation>
        <location evidence="1 11">Nucleus</location>
    </subcellularLocation>
</comment>
<dbReference type="GO" id="GO:0000439">
    <property type="term" value="C:transcription factor TFIIH core complex"/>
    <property type="evidence" value="ECO:0007669"/>
    <property type="project" value="UniProtKB-UniRule"/>
</dbReference>
<dbReference type="GO" id="GO:0006289">
    <property type="term" value="P:nucleotide-excision repair"/>
    <property type="evidence" value="ECO:0007669"/>
    <property type="project" value="UniProtKB-UniRule"/>
</dbReference>
<evidence type="ECO:0000256" key="8">
    <source>
        <dbReference type="ARBA" id="ARBA00023163"/>
    </source>
</evidence>
<dbReference type="Proteomes" id="UP000820818">
    <property type="component" value="Linkage Group LG10"/>
</dbReference>
<evidence type="ECO:0000256" key="4">
    <source>
        <dbReference type="ARBA" id="ARBA00022763"/>
    </source>
</evidence>
<dbReference type="InterPro" id="IPR004600">
    <property type="entry name" value="TFIIH_Tfb4/GTF2H3"/>
</dbReference>
<dbReference type="GO" id="GO:0005675">
    <property type="term" value="C:transcription factor TFIIH holo complex"/>
    <property type="evidence" value="ECO:0007669"/>
    <property type="project" value="UniProtKB-UniRule"/>
</dbReference>
<evidence type="ECO:0000256" key="9">
    <source>
        <dbReference type="ARBA" id="ARBA00023204"/>
    </source>
</evidence>
<evidence type="ECO:0000256" key="10">
    <source>
        <dbReference type="ARBA" id="ARBA00023242"/>
    </source>
</evidence>
<dbReference type="GO" id="GO:0006355">
    <property type="term" value="P:regulation of DNA-templated transcription"/>
    <property type="evidence" value="ECO:0007669"/>
    <property type="project" value="InterPro"/>
</dbReference>
<comment type="similarity">
    <text evidence="2 11">Belongs to the TFB4 family.</text>
</comment>
<comment type="caution">
    <text evidence="12">The sequence shown here is derived from an EMBL/GenBank/DDBJ whole genome shotgun (WGS) entry which is preliminary data.</text>
</comment>
<keyword evidence="10 11" id="KW-0539">Nucleus</keyword>
<evidence type="ECO:0000256" key="11">
    <source>
        <dbReference type="RuleBase" id="RU368090"/>
    </source>
</evidence>
<keyword evidence="5 11" id="KW-0863">Zinc-finger</keyword>
<evidence type="ECO:0000313" key="13">
    <source>
        <dbReference type="Proteomes" id="UP000820818"/>
    </source>
</evidence>
<dbReference type="AlphaFoldDB" id="A0AAD5PQG6"/>
<dbReference type="Pfam" id="PF03850">
    <property type="entry name" value="Tfb4"/>
    <property type="match status" value="1"/>
</dbReference>
<reference evidence="12 13" key="1">
    <citation type="submission" date="2022-05" db="EMBL/GenBank/DDBJ databases">
        <title>A multi-omics perspective on studying reproductive biology in Daphnia sinensis.</title>
        <authorList>
            <person name="Jia J."/>
        </authorList>
    </citation>
    <scope>NUCLEOTIDE SEQUENCE [LARGE SCALE GENOMIC DNA]</scope>
    <source>
        <strain evidence="12 13">WSL</strain>
    </source>
</reference>